<name>A0A2C6CQB8_9GAMM</name>
<protein>
    <submittedName>
        <fullName evidence="1">Uncharacterized protein</fullName>
    </submittedName>
</protein>
<evidence type="ECO:0000313" key="3">
    <source>
        <dbReference type="Proteomes" id="UP000224974"/>
    </source>
</evidence>
<reference evidence="1" key="2">
    <citation type="submission" date="2017-09" db="EMBL/GenBank/DDBJ databases">
        <title>FDA dAtabase for Regulatory Grade micrObial Sequences (FDA-ARGOS): Supporting development and validation of Infectious Disease Dx tests.</title>
        <authorList>
            <person name="Minogue T."/>
            <person name="Wolcott M."/>
            <person name="Wasieloski L."/>
            <person name="Aguilar W."/>
            <person name="Moore D."/>
            <person name="Tallon L.J."/>
            <person name="Sadzewicz L."/>
            <person name="Ott S."/>
            <person name="Zhao X."/>
            <person name="Nagaraj S."/>
            <person name="Vavikolanu K."/>
            <person name="Aluvathingal J."/>
            <person name="Nadendla S."/>
            <person name="Sichtig H."/>
        </authorList>
    </citation>
    <scope>NUCLEOTIDE SEQUENCE</scope>
    <source>
        <strain evidence="1">FDAARGOS_387</strain>
    </source>
</reference>
<accession>A0A2C6CQB8</accession>
<reference evidence="2 4" key="3">
    <citation type="submission" date="2019-03" db="EMBL/GenBank/DDBJ databases">
        <authorList>
            <consortium name="Pathogen Informatics"/>
        </authorList>
    </citation>
    <scope>NUCLEOTIDE SEQUENCE [LARGE SCALE GENOMIC DNA]</scope>
    <source>
        <strain evidence="2 4">NCTC12282</strain>
    </source>
</reference>
<dbReference type="EMBL" id="PDDX01000001">
    <property type="protein sequence ID" value="PHI28849.1"/>
    <property type="molecule type" value="Genomic_DNA"/>
</dbReference>
<proteinExistence type="predicted"/>
<dbReference type="Proteomes" id="UP000224974">
    <property type="component" value="Unassembled WGS sequence"/>
</dbReference>
<evidence type="ECO:0000313" key="1">
    <source>
        <dbReference type="EMBL" id="PHI28849.1"/>
    </source>
</evidence>
<dbReference type="AlphaFoldDB" id="A0A2C6CQB8"/>
<dbReference type="EMBL" id="CAADJA010000002">
    <property type="protein sequence ID" value="VFS46959.1"/>
    <property type="molecule type" value="Genomic_DNA"/>
</dbReference>
<evidence type="ECO:0000313" key="2">
    <source>
        <dbReference type="EMBL" id="VFS46959.1"/>
    </source>
</evidence>
<organism evidence="1 3">
    <name type="scientific">Budvicia aquatica</name>
    <dbReference type="NCBI Taxonomy" id="82979"/>
    <lineage>
        <taxon>Bacteria</taxon>
        <taxon>Pseudomonadati</taxon>
        <taxon>Pseudomonadota</taxon>
        <taxon>Gammaproteobacteria</taxon>
        <taxon>Enterobacterales</taxon>
        <taxon>Budviciaceae</taxon>
        <taxon>Budvicia</taxon>
    </lineage>
</organism>
<reference evidence="3" key="1">
    <citation type="submission" date="2017-09" db="EMBL/GenBank/DDBJ databases">
        <title>FDA dAtabase for Regulatory Grade micrObial Sequences (FDA-ARGOS): Supporting development and validation of Infectious Disease Dx tests.</title>
        <authorList>
            <person name="Minogue T."/>
            <person name="Wolcott M."/>
            <person name="Wasieloski L."/>
            <person name="Aguilar W."/>
            <person name="Moore D."/>
            <person name="Tallon L."/>
            <person name="Sadzewicz L."/>
            <person name="Ott S."/>
            <person name="Zhao X."/>
            <person name="Nagaraj S."/>
            <person name="Vavikolanu K."/>
            <person name="Aluvathingal J."/>
            <person name="Nadendla S."/>
            <person name="Sichtig H."/>
        </authorList>
    </citation>
    <scope>NUCLEOTIDE SEQUENCE [LARGE SCALE GENOMIC DNA]</scope>
    <source>
        <strain evidence="3">FDAARGOS_387</strain>
    </source>
</reference>
<keyword evidence="3" id="KW-1185">Reference proteome</keyword>
<dbReference type="Proteomes" id="UP000373449">
    <property type="component" value="Unassembled WGS sequence"/>
</dbReference>
<gene>
    <name evidence="1" type="ORF">CRN84_05755</name>
    <name evidence="2" type="ORF">NCTC12282_01889</name>
</gene>
<dbReference type="STRING" id="1111728.GCA_000427805_00782"/>
<evidence type="ECO:0000313" key="4">
    <source>
        <dbReference type="Proteomes" id="UP000373449"/>
    </source>
</evidence>
<sequence>MTLLTLTHFPQRAALFKDNIYQGFANPNPMGGYNFHNAAGHATGHTQEFAGTITEHGSMGEHLGFARPNLSGGFDHFDAHGIANGSTQQLMDGFATHHNAHGQLDGCIQGAGVDASDSLTDALFHHIDNLTDHLS</sequence>